<dbReference type="GO" id="GO:0000796">
    <property type="term" value="C:condensin complex"/>
    <property type="evidence" value="ECO:0007669"/>
    <property type="project" value="InterPro"/>
</dbReference>
<dbReference type="GO" id="GO:0000793">
    <property type="term" value="C:condensed chromosome"/>
    <property type="evidence" value="ECO:0007669"/>
    <property type="project" value="TreeGrafter"/>
</dbReference>
<feature type="region of interest" description="Disordered" evidence="1">
    <location>
        <begin position="496"/>
        <end position="557"/>
    </location>
</feature>
<evidence type="ECO:0008006" key="4">
    <source>
        <dbReference type="Google" id="ProtNLM"/>
    </source>
</evidence>
<dbReference type="GO" id="GO:0007076">
    <property type="term" value="P:mitotic chromosome condensation"/>
    <property type="evidence" value="ECO:0007669"/>
    <property type="project" value="InterPro"/>
</dbReference>
<protein>
    <recommendedName>
        <fullName evidence="4">Nuclear condensin complex subunit 3 C-terminal domain-containing protein</fullName>
    </recommendedName>
</protein>
<dbReference type="EMBL" id="JAAGAX010000013">
    <property type="protein sequence ID" value="KAF2295482.1"/>
    <property type="molecule type" value="Genomic_DNA"/>
</dbReference>
<dbReference type="InterPro" id="IPR027165">
    <property type="entry name" value="CND3"/>
</dbReference>
<reference evidence="2 3" key="1">
    <citation type="journal article" date="2020" name="Mol. Plant">
        <title>The Chromosome-Based Rubber Tree Genome Provides New Insights into Spurge Genome Evolution and Rubber Biosynthesis.</title>
        <authorList>
            <person name="Liu J."/>
            <person name="Shi C."/>
            <person name="Shi C.C."/>
            <person name="Li W."/>
            <person name="Zhang Q.J."/>
            <person name="Zhang Y."/>
            <person name="Li K."/>
            <person name="Lu H.F."/>
            <person name="Shi C."/>
            <person name="Zhu S.T."/>
            <person name="Xiao Z.Y."/>
            <person name="Nan H."/>
            <person name="Yue Y."/>
            <person name="Zhu X.G."/>
            <person name="Wu Y."/>
            <person name="Hong X.N."/>
            <person name="Fan G.Y."/>
            <person name="Tong Y."/>
            <person name="Zhang D."/>
            <person name="Mao C.L."/>
            <person name="Liu Y.L."/>
            <person name="Hao S.J."/>
            <person name="Liu W.Q."/>
            <person name="Lv M.Q."/>
            <person name="Zhang H.B."/>
            <person name="Liu Y."/>
            <person name="Hu-Tang G.R."/>
            <person name="Wang J.P."/>
            <person name="Wang J.H."/>
            <person name="Sun Y.H."/>
            <person name="Ni S.B."/>
            <person name="Chen W.B."/>
            <person name="Zhang X.C."/>
            <person name="Jiao Y.N."/>
            <person name="Eichler E.E."/>
            <person name="Li G.H."/>
            <person name="Liu X."/>
            <person name="Gao L.Z."/>
        </authorList>
    </citation>
    <scope>NUCLEOTIDE SEQUENCE [LARGE SCALE GENOMIC DNA]</scope>
    <source>
        <strain evidence="3">cv. GT1</strain>
        <tissue evidence="2">Leaf</tissue>
    </source>
</reference>
<evidence type="ECO:0000313" key="2">
    <source>
        <dbReference type="EMBL" id="KAF2295482.1"/>
    </source>
</evidence>
<sequence length="557" mass="61925">MRDEWLSKCCNDDPVGLLKYLDVETYESVGESVMVALLQDGLVKLYDGQSIRQCISSTISEIEDYNGSIHLMEPEFALYWKTVCKNLQKEAQEKGSDAATTMGTEAALYAAEASDKNDLLERILPATVSDYIVLVKAHIDAGSNYHFASRQLLLLGAMLDYSDSTSRKVASSFVQELLHKPLDHEVDDEGNQVVIGDGINLGGDKEWANAVSSLARKVHAATGEFEEVVVGVIEELARPCRERTADFMQWMHCLAVTGLLLENSKSLHRLQGKAIEPSELLQSLLLPGEHVSGFQDSKKAFNAVNISDADENLNIELLDLLYAGLGRNDWVKSVEFDEMRQCKPFLKCLSKAFVPVMRSMWPGIYGNAGGAASLVSNMQSFSDGDLFEWPIFAVASFAIKKTPAEKSYISALSRILVLLRFRLSEQEAIKLMRRLLNHVAESISAEKDLVKELKLMVERLKSLDKQPDEELSQDQANQILGRLELDFNLDVDSCDAVPQTPAPLQSSKRTRTKRRARCDEQTSSDEETSSTTVVQTFHGTSVRSQRASKTAALSKIW</sequence>
<evidence type="ECO:0000313" key="3">
    <source>
        <dbReference type="Proteomes" id="UP000467840"/>
    </source>
</evidence>
<feature type="compositionally biased region" description="Polar residues" evidence="1">
    <location>
        <begin position="537"/>
        <end position="548"/>
    </location>
</feature>
<keyword evidence="3" id="KW-1185">Reference proteome</keyword>
<proteinExistence type="predicted"/>
<dbReference type="PANTHER" id="PTHR14418:SF5">
    <property type="entry name" value="CONDENSIN COMPLEX SUBUNIT 3"/>
    <property type="match status" value="1"/>
</dbReference>
<dbReference type="AlphaFoldDB" id="A0A6A6L259"/>
<dbReference type="Proteomes" id="UP000467840">
    <property type="component" value="Chromosome 7"/>
</dbReference>
<gene>
    <name evidence="2" type="ORF">GH714_033017</name>
</gene>
<comment type="caution">
    <text evidence="2">The sequence shown here is derived from an EMBL/GenBank/DDBJ whole genome shotgun (WGS) entry which is preliminary data.</text>
</comment>
<name>A0A6A6L259_HEVBR</name>
<organism evidence="2 3">
    <name type="scientific">Hevea brasiliensis</name>
    <name type="common">Para rubber tree</name>
    <name type="synonym">Siphonia brasiliensis</name>
    <dbReference type="NCBI Taxonomy" id="3981"/>
    <lineage>
        <taxon>Eukaryota</taxon>
        <taxon>Viridiplantae</taxon>
        <taxon>Streptophyta</taxon>
        <taxon>Embryophyta</taxon>
        <taxon>Tracheophyta</taxon>
        <taxon>Spermatophyta</taxon>
        <taxon>Magnoliopsida</taxon>
        <taxon>eudicotyledons</taxon>
        <taxon>Gunneridae</taxon>
        <taxon>Pentapetalae</taxon>
        <taxon>rosids</taxon>
        <taxon>fabids</taxon>
        <taxon>Malpighiales</taxon>
        <taxon>Euphorbiaceae</taxon>
        <taxon>Crotonoideae</taxon>
        <taxon>Micrandreae</taxon>
        <taxon>Hevea</taxon>
    </lineage>
</organism>
<dbReference type="PANTHER" id="PTHR14418">
    <property type="entry name" value="CONDENSIN COMPLEX SUBUNIT 3-RELATED"/>
    <property type="match status" value="1"/>
</dbReference>
<accession>A0A6A6L259</accession>
<evidence type="ECO:0000256" key="1">
    <source>
        <dbReference type="SAM" id="MobiDB-lite"/>
    </source>
</evidence>